<accession>A0ABT3GPX9</accession>
<evidence type="ECO:0000256" key="1">
    <source>
        <dbReference type="SAM" id="SignalP"/>
    </source>
</evidence>
<dbReference type="Gene3D" id="2.30.30.700">
    <property type="entry name" value="SLA1 homology domain 1"/>
    <property type="match status" value="1"/>
</dbReference>
<protein>
    <recommendedName>
        <fullName evidence="4">SLA1 homology domain-containing protein</fullName>
    </recommendedName>
</protein>
<dbReference type="Proteomes" id="UP001320876">
    <property type="component" value="Unassembled WGS sequence"/>
</dbReference>
<evidence type="ECO:0000313" key="3">
    <source>
        <dbReference type="Proteomes" id="UP001320876"/>
    </source>
</evidence>
<comment type="caution">
    <text evidence="2">The sequence shown here is derived from an EMBL/GenBank/DDBJ whole genome shotgun (WGS) entry which is preliminary data.</text>
</comment>
<evidence type="ECO:0000313" key="2">
    <source>
        <dbReference type="EMBL" id="MCW1925575.1"/>
    </source>
</evidence>
<feature type="chain" id="PRO_5046979742" description="SLA1 homology domain-containing protein" evidence="1">
    <location>
        <begin position="21"/>
        <end position="416"/>
    </location>
</feature>
<keyword evidence="3" id="KW-1185">Reference proteome</keyword>
<dbReference type="EMBL" id="JAPDDT010000015">
    <property type="protein sequence ID" value="MCW1925575.1"/>
    <property type="molecule type" value="Genomic_DNA"/>
</dbReference>
<name>A0ABT3GPX9_9BACT</name>
<proteinExistence type="predicted"/>
<sequence length="416" mass="46343">MKRTPALWLLASLCLPVLNAGETRIWTSRKGSTVEAELLKQDGVNATLLPKDGKQLVLKLDDLSLADRQFLVETGGADPKILVTGEVGEPEKQVRIDTSTIKKLKDQTLEFGSESEATFELTESEHFLIASAGDVRANAAAETAERVWHGMAFQHMNFRRDWEDKKMLIILAEKREAYTALGNWYKEFLRGKDAGDAAVRVGAMWEKAGATSINLDETIMKRFNLFDEAPVFNVTDASQYKKPMTPFLIHSLSKDLLGKQMGNVSSYGAEGYFAILTGHGFYKEISLGGKSETQLLAATGTDGEGFESKKGFEDGTSWARELKSMVRKGDIKPELEPMLKWTAEELKPEKIVMIYAFAYYMESTPARLNSFAAMVRRIESSNQVPAPVEIATLFGFDSVEAFNADWTKFIKEGPFK</sequence>
<feature type="signal peptide" evidence="1">
    <location>
        <begin position="1"/>
        <end position="20"/>
    </location>
</feature>
<evidence type="ECO:0008006" key="4">
    <source>
        <dbReference type="Google" id="ProtNLM"/>
    </source>
</evidence>
<dbReference type="RefSeq" id="WP_264489682.1">
    <property type="nucleotide sequence ID" value="NZ_JAPDDT010000015.1"/>
</dbReference>
<keyword evidence="1" id="KW-0732">Signal</keyword>
<gene>
    <name evidence="2" type="ORF">OKA05_23655</name>
</gene>
<reference evidence="2 3" key="1">
    <citation type="submission" date="2022-10" db="EMBL/GenBank/DDBJ databases">
        <title>Luteolibacter arcticus strain CCTCC AB 2014275, whole genome shotgun sequencing project.</title>
        <authorList>
            <person name="Zhao G."/>
            <person name="Shen L."/>
        </authorList>
    </citation>
    <scope>NUCLEOTIDE SEQUENCE [LARGE SCALE GENOMIC DNA]</scope>
    <source>
        <strain evidence="2 3">CCTCC AB 2014275</strain>
    </source>
</reference>
<organism evidence="2 3">
    <name type="scientific">Luteolibacter arcticus</name>
    <dbReference type="NCBI Taxonomy" id="1581411"/>
    <lineage>
        <taxon>Bacteria</taxon>
        <taxon>Pseudomonadati</taxon>
        <taxon>Verrucomicrobiota</taxon>
        <taxon>Verrucomicrobiia</taxon>
        <taxon>Verrucomicrobiales</taxon>
        <taxon>Verrucomicrobiaceae</taxon>
        <taxon>Luteolibacter</taxon>
    </lineage>
</organism>